<evidence type="ECO:0000313" key="3">
    <source>
        <dbReference type="EMBL" id="MCL7046380.1"/>
    </source>
</evidence>
<dbReference type="Proteomes" id="UP001177140">
    <property type="component" value="Unassembled WGS sequence"/>
</dbReference>
<feature type="chain" id="PRO_5041630297" evidence="1">
    <location>
        <begin position="25"/>
        <end position="82"/>
    </location>
</feature>
<sequence>MAMKNALVFCFFLVISIFFAGGKAYEAPVEPCTRTWVSSCIGDYYMKACHDDCINIYGSQAKATCVDQSKLGIKNLCKCVFC</sequence>
<dbReference type="EMBL" id="JAJJMA010280572">
    <property type="protein sequence ID" value="MCL7046380.1"/>
    <property type="molecule type" value="Genomic_DNA"/>
</dbReference>
<gene>
    <name evidence="2" type="ORF">MKW94_000308</name>
    <name evidence="3" type="ORF">MKW94_002009</name>
</gene>
<organism evidence="2 4">
    <name type="scientific">Papaver nudicaule</name>
    <name type="common">Iceland poppy</name>
    <dbReference type="NCBI Taxonomy" id="74823"/>
    <lineage>
        <taxon>Eukaryota</taxon>
        <taxon>Viridiplantae</taxon>
        <taxon>Streptophyta</taxon>
        <taxon>Embryophyta</taxon>
        <taxon>Tracheophyta</taxon>
        <taxon>Spermatophyta</taxon>
        <taxon>Magnoliopsida</taxon>
        <taxon>Ranunculales</taxon>
        <taxon>Papaveraceae</taxon>
        <taxon>Papaveroideae</taxon>
        <taxon>Papaver</taxon>
    </lineage>
</organism>
<comment type="caution">
    <text evidence="2">The sequence shown here is derived from an EMBL/GenBank/DDBJ whole genome shotgun (WGS) entry which is preliminary data.</text>
</comment>
<reference evidence="2" key="1">
    <citation type="submission" date="2022-03" db="EMBL/GenBank/DDBJ databases">
        <title>A functionally conserved STORR gene fusion in Papaver species that diverged 16.8 million years ago.</title>
        <authorList>
            <person name="Catania T."/>
        </authorList>
    </citation>
    <scope>NUCLEOTIDE SEQUENCE</scope>
    <source>
        <strain evidence="2">S-191538</strain>
    </source>
</reference>
<name>A0AA41SF33_PAPNU</name>
<protein>
    <submittedName>
        <fullName evidence="2">Uncharacterized protein</fullName>
    </submittedName>
</protein>
<dbReference type="AlphaFoldDB" id="A0AA41SF33"/>
<proteinExistence type="predicted"/>
<keyword evidence="1" id="KW-0732">Signal</keyword>
<accession>A0AA41SF33</accession>
<feature type="signal peptide" evidence="1">
    <location>
        <begin position="1"/>
        <end position="24"/>
    </location>
</feature>
<dbReference type="EMBL" id="JAJJMA010145889">
    <property type="protein sequence ID" value="MCL7034484.1"/>
    <property type="molecule type" value="Genomic_DNA"/>
</dbReference>
<evidence type="ECO:0000256" key="1">
    <source>
        <dbReference type="SAM" id="SignalP"/>
    </source>
</evidence>
<evidence type="ECO:0000313" key="2">
    <source>
        <dbReference type="EMBL" id="MCL7034484.1"/>
    </source>
</evidence>
<evidence type="ECO:0000313" key="4">
    <source>
        <dbReference type="Proteomes" id="UP001177140"/>
    </source>
</evidence>
<keyword evidence="4" id="KW-1185">Reference proteome</keyword>